<proteinExistence type="predicted"/>
<reference evidence="3 4" key="1">
    <citation type="submission" date="2024-06" db="EMBL/GenBank/DDBJ databases">
        <authorList>
            <person name="Kim D.-U."/>
        </authorList>
    </citation>
    <scope>NUCLEOTIDE SEQUENCE [LARGE SCALE GENOMIC DNA]</scope>
    <source>
        <strain evidence="3 4">KACC15460</strain>
    </source>
</reference>
<dbReference type="InterPro" id="IPR050772">
    <property type="entry name" value="Hydratase-Decarb/MhpD_sf"/>
</dbReference>
<protein>
    <submittedName>
        <fullName evidence="3">Fumarylacetoacetate hydrolase family protein</fullName>
    </submittedName>
</protein>
<gene>
    <name evidence="3" type="ORF">ABVQ20_25885</name>
</gene>
<dbReference type="InterPro" id="IPR011234">
    <property type="entry name" value="Fumarylacetoacetase-like_C"/>
</dbReference>
<dbReference type="RefSeq" id="WP_354462501.1">
    <property type="nucleotide sequence ID" value="NZ_JBEWSZ010000002.1"/>
</dbReference>
<keyword evidence="1" id="KW-0456">Lyase</keyword>
<keyword evidence="3" id="KW-0378">Hydrolase</keyword>
<dbReference type="PANTHER" id="PTHR30143">
    <property type="entry name" value="ACID HYDRATASE"/>
    <property type="match status" value="1"/>
</dbReference>
<dbReference type="Pfam" id="PF01557">
    <property type="entry name" value="FAA_hydrolase"/>
    <property type="match status" value="1"/>
</dbReference>
<organism evidence="3 4">
    <name type="scientific">Mesorhizobium shangrilense</name>
    <dbReference type="NCBI Taxonomy" id="460060"/>
    <lineage>
        <taxon>Bacteria</taxon>
        <taxon>Pseudomonadati</taxon>
        <taxon>Pseudomonadota</taxon>
        <taxon>Alphaproteobacteria</taxon>
        <taxon>Hyphomicrobiales</taxon>
        <taxon>Phyllobacteriaceae</taxon>
        <taxon>Mesorhizobium</taxon>
    </lineage>
</organism>
<keyword evidence="4" id="KW-1185">Reference proteome</keyword>
<accession>A0ABV2DK71</accession>
<comment type="caution">
    <text evidence="3">The sequence shown here is derived from an EMBL/GenBank/DDBJ whole genome shotgun (WGS) entry which is preliminary data.</text>
</comment>
<feature type="domain" description="Fumarylacetoacetase-like C-terminal" evidence="2">
    <location>
        <begin position="94"/>
        <end position="262"/>
    </location>
</feature>
<evidence type="ECO:0000259" key="2">
    <source>
        <dbReference type="Pfam" id="PF01557"/>
    </source>
</evidence>
<evidence type="ECO:0000313" key="4">
    <source>
        <dbReference type="Proteomes" id="UP001548832"/>
    </source>
</evidence>
<dbReference type="InterPro" id="IPR036663">
    <property type="entry name" value="Fumarylacetoacetase_C_sf"/>
</dbReference>
<dbReference type="GO" id="GO:0016787">
    <property type="term" value="F:hydrolase activity"/>
    <property type="evidence" value="ECO:0007669"/>
    <property type="project" value="UniProtKB-KW"/>
</dbReference>
<dbReference type="SUPFAM" id="SSF56529">
    <property type="entry name" value="FAH"/>
    <property type="match status" value="1"/>
</dbReference>
<sequence>MVEAPSGLTELDIHNAAEAILRAEREGKAMPPLSGQHSGLSLDDAYRIQNLLTRMRQQQGIALAGYKIGLTWLTTQIACDLDAPIHGRILRHAVHQSGASLSAQRLVKPHVEVELAFIMGRDIDRPIENLDEILAATDRIVPALELVDHRMAPPRIVADTVADNSAFAGVILAEQRFRPDDIDSRWVGATLSRNGVVEETGLSVIGMGHPATCVAWLANTLLKRGEHLAEGDIVMSGAFARALPVASGDAFTADFNRYGTLDVSFT</sequence>
<evidence type="ECO:0000256" key="1">
    <source>
        <dbReference type="ARBA" id="ARBA00023239"/>
    </source>
</evidence>
<dbReference type="EMBL" id="JBEWSZ010000002">
    <property type="protein sequence ID" value="MET2830418.1"/>
    <property type="molecule type" value="Genomic_DNA"/>
</dbReference>
<dbReference type="Gene3D" id="3.90.850.10">
    <property type="entry name" value="Fumarylacetoacetase-like, C-terminal domain"/>
    <property type="match status" value="1"/>
</dbReference>
<name>A0ABV2DK71_9HYPH</name>
<dbReference type="Proteomes" id="UP001548832">
    <property type="component" value="Unassembled WGS sequence"/>
</dbReference>
<dbReference type="PANTHER" id="PTHR30143:SF0">
    <property type="entry name" value="2-KETO-4-PENTENOATE HYDRATASE"/>
    <property type="match status" value="1"/>
</dbReference>
<evidence type="ECO:0000313" key="3">
    <source>
        <dbReference type="EMBL" id="MET2830418.1"/>
    </source>
</evidence>